<dbReference type="PANTHER" id="PTHR32305:SF15">
    <property type="entry name" value="PROTEIN RHSA-RELATED"/>
    <property type="match status" value="1"/>
</dbReference>
<dbReference type="RefSeq" id="WP_122951351.1">
    <property type="nucleotide sequence ID" value="NZ_CP024634.1"/>
</dbReference>
<dbReference type="Proteomes" id="UP000278334">
    <property type="component" value="Chromosome"/>
</dbReference>
<protein>
    <recommendedName>
        <fullName evidence="1">Peptidase C-terminal archaeal/bacterial domain-containing protein</fullName>
    </recommendedName>
</protein>
<evidence type="ECO:0000313" key="3">
    <source>
        <dbReference type="Proteomes" id="UP000278334"/>
    </source>
</evidence>
<feature type="domain" description="Peptidase C-terminal archaeal/bacterial" evidence="1">
    <location>
        <begin position="145"/>
        <end position="218"/>
    </location>
</feature>
<dbReference type="AlphaFoldDB" id="A0A3G3ILT6"/>
<sequence length="743" mass="80265">MIKIAYPHYFPQATSLTTSLGLSTEQEYNPATSHLFTIKSGFSPAKEIRSLEYEYDLMNNITQRQNHQSGLTEDFQYNINGNITHKSDIGNYCYNTQKPHAIASINNNPSSTSSPSTDDYNANTTTTGMLTINSSITGDIETKNDKDWFKITLTAGQQVTFDLEGKPTQSGTLSDPYLRGIYDNTGTLILGTTNDDSGIGLNSKVTFTANTSNTYYISAGAYSNNTGTYTLTATVTGSNANITLNPSDNYLYDANGNMTQNNSNTAIATTYIGKLYEQIKQNTSTEHKHFIYADGQLIAINIKTNTTANTPSIPDKTRYLHYDNLGSIDTITDGQGNIVERMAYTAFGQRRQGDWRASDPLLPIIPTLTNRGFTGHEHIDEMGFIHMNGRVYDPSIGRFLSADPNIQAPYNTQSYNRYSYVLNNPLKYTDPSGFFLRKMFELSDKISKRFSPIGYAIQRSIEKAMMKNATLRAIGMMAASAFGGPAGVAAFSARMAYLSGASDGDILKAAIVSFASASAAEYIGHGDADGGSIVEGATNKAIAHGLAQGAISQISGGSFQDGFISGFIGSIAGSSMGKGGDWSDIAGRTAIAATAGGITAELGGGKFSNGARSAAFVHLFNAEGGSISKKWKQKKTIFDNSSHGFIGGRFLKIESRSGTAGFDSFRYEVRGYPLKVDGSLGSVIAPIDWGYYTSSGDFGMGSTRVIDSGPYNKYGTYWKVSIPLQPSTHNNSYGHHINIYHSD</sequence>
<name>A0A3G3ILT6_9GAMM</name>
<accession>A0A3G3ILT6</accession>
<reference evidence="2 3" key="1">
    <citation type="submission" date="2017-11" db="EMBL/GenBank/DDBJ databases">
        <title>Genome sequence of the bacterial symbiont EPR9N from a vent mussel Bathymodiolus thermophilus.</title>
        <authorList>
            <person name="Won Y.-J."/>
        </authorList>
    </citation>
    <scope>NUCLEOTIDE SEQUENCE [LARGE SCALE GENOMIC DNA]</scope>
    <source>
        <strain evidence="2 3">EPR9N</strain>
    </source>
</reference>
<dbReference type="InterPro" id="IPR007280">
    <property type="entry name" value="Peptidase_C_arc/bac"/>
</dbReference>
<dbReference type="Pfam" id="PF04151">
    <property type="entry name" value="PPC"/>
    <property type="match status" value="1"/>
</dbReference>
<evidence type="ECO:0000313" key="2">
    <source>
        <dbReference type="EMBL" id="AYQ56544.1"/>
    </source>
</evidence>
<organism evidence="2 3">
    <name type="scientific">Bathymodiolus thermophilus thioautotrophic gill symbiont</name>
    <dbReference type="NCBI Taxonomy" id="2360"/>
    <lineage>
        <taxon>Bacteria</taxon>
        <taxon>Pseudomonadati</taxon>
        <taxon>Pseudomonadota</taxon>
        <taxon>Gammaproteobacteria</taxon>
        <taxon>sulfur-oxidizing symbionts</taxon>
    </lineage>
</organism>
<dbReference type="InterPro" id="IPR050708">
    <property type="entry name" value="T6SS_VgrG/RHS"/>
</dbReference>
<dbReference type="KEGG" id="bthg:MS2017_0820"/>
<dbReference type="InterPro" id="IPR022385">
    <property type="entry name" value="Rhs_assc_core"/>
</dbReference>
<dbReference type="Gene3D" id="2.180.10.10">
    <property type="entry name" value="RHS repeat-associated core"/>
    <property type="match status" value="1"/>
</dbReference>
<dbReference type="EMBL" id="CP024634">
    <property type="protein sequence ID" value="AYQ56544.1"/>
    <property type="molecule type" value="Genomic_DNA"/>
</dbReference>
<dbReference type="PANTHER" id="PTHR32305">
    <property type="match status" value="1"/>
</dbReference>
<dbReference type="NCBIfam" id="TIGR03696">
    <property type="entry name" value="Rhs_assc_core"/>
    <property type="match status" value="1"/>
</dbReference>
<gene>
    <name evidence="2" type="ORF">MS2017_0820</name>
</gene>
<evidence type="ECO:0000259" key="1">
    <source>
        <dbReference type="Pfam" id="PF04151"/>
    </source>
</evidence>
<proteinExistence type="predicted"/>